<name>D7LQL9_ARALL</name>
<dbReference type="GO" id="GO:0010256">
    <property type="term" value="P:endomembrane system organization"/>
    <property type="evidence" value="ECO:0007669"/>
    <property type="project" value="TreeGrafter"/>
</dbReference>
<keyword evidence="4 6" id="KW-1133">Transmembrane helix</keyword>
<evidence type="ECO:0000313" key="7">
    <source>
        <dbReference type="EMBL" id="EFH53159.1"/>
    </source>
</evidence>
<evidence type="ECO:0000256" key="3">
    <source>
        <dbReference type="ARBA" id="ARBA00022692"/>
    </source>
</evidence>
<dbReference type="Proteomes" id="UP000008694">
    <property type="component" value="Unassembled WGS sequence"/>
</dbReference>
<dbReference type="InterPro" id="IPR007770">
    <property type="entry name" value="DMP"/>
</dbReference>
<feature type="transmembrane region" description="Helical" evidence="6">
    <location>
        <begin position="135"/>
        <end position="154"/>
    </location>
</feature>
<dbReference type="eggNOG" id="ENOG502RYBP">
    <property type="taxonomic scope" value="Eukaryota"/>
</dbReference>
<evidence type="ECO:0000256" key="5">
    <source>
        <dbReference type="ARBA" id="ARBA00023136"/>
    </source>
</evidence>
<organism evidence="8">
    <name type="scientific">Arabidopsis lyrata subsp. lyrata</name>
    <name type="common">Lyre-leaved rock-cress</name>
    <dbReference type="NCBI Taxonomy" id="81972"/>
    <lineage>
        <taxon>Eukaryota</taxon>
        <taxon>Viridiplantae</taxon>
        <taxon>Streptophyta</taxon>
        <taxon>Embryophyta</taxon>
        <taxon>Tracheophyta</taxon>
        <taxon>Spermatophyta</taxon>
        <taxon>Magnoliopsida</taxon>
        <taxon>eudicotyledons</taxon>
        <taxon>Gunneridae</taxon>
        <taxon>Pentapetalae</taxon>
        <taxon>rosids</taxon>
        <taxon>malvids</taxon>
        <taxon>Brassicales</taxon>
        <taxon>Brassicaceae</taxon>
        <taxon>Camelineae</taxon>
        <taxon>Arabidopsis</taxon>
    </lineage>
</organism>
<dbReference type="STRING" id="81972.D7LQL9"/>
<feature type="non-terminal residue" evidence="7">
    <location>
        <position position="1"/>
    </location>
</feature>
<evidence type="ECO:0000256" key="4">
    <source>
        <dbReference type="ARBA" id="ARBA00022989"/>
    </source>
</evidence>
<evidence type="ECO:0000256" key="1">
    <source>
        <dbReference type="ARBA" id="ARBA00004141"/>
    </source>
</evidence>
<keyword evidence="5 6" id="KW-0472">Membrane</keyword>
<protein>
    <submittedName>
        <fullName evidence="7">Uncharacterized protein</fullName>
    </submittedName>
</protein>
<dbReference type="EMBL" id="GL348717">
    <property type="protein sequence ID" value="EFH53159.1"/>
    <property type="molecule type" value="Genomic_DNA"/>
</dbReference>
<sequence>LSALRLRNANTPAPELDEFSDQIPSESRRAMSNTLTSAANLSNLLPTGTLLAFQLLTLVFTSNGVCDLATPSFTDSVKAEDVTIYFDFVTFKGMWVVDYPDLSGLGLPDETVKIRKLNRLPVYPITPDLAKYRMWVVDWIHATLSVLVFGAVALRDKYITDCFCPSPEAETKHVLDIVPVGVGVMCSLLFMVFPARRHGIGYLVTGSVDRR</sequence>
<dbReference type="PANTHER" id="PTHR31621:SF1">
    <property type="entry name" value="PROTEIN DMP5"/>
    <property type="match status" value="1"/>
</dbReference>
<accession>D7LQL9</accession>
<dbReference type="PANTHER" id="PTHR31621">
    <property type="entry name" value="PROTEIN DMP3"/>
    <property type="match status" value="1"/>
</dbReference>
<evidence type="ECO:0000256" key="2">
    <source>
        <dbReference type="ARBA" id="ARBA00008707"/>
    </source>
</evidence>
<comment type="similarity">
    <text evidence="2">Belongs to the plant DMP1 protein family.</text>
</comment>
<evidence type="ECO:0000256" key="6">
    <source>
        <dbReference type="SAM" id="Phobius"/>
    </source>
</evidence>
<dbReference type="HOGENOM" id="CLU_075936_2_1_1"/>
<dbReference type="GO" id="GO:0016020">
    <property type="term" value="C:membrane"/>
    <property type="evidence" value="ECO:0007669"/>
    <property type="project" value="UniProtKB-SubCell"/>
</dbReference>
<evidence type="ECO:0000313" key="8">
    <source>
        <dbReference type="Proteomes" id="UP000008694"/>
    </source>
</evidence>
<dbReference type="AlphaFoldDB" id="D7LQL9"/>
<comment type="subcellular location">
    <subcellularLocation>
        <location evidence="1">Membrane</location>
        <topology evidence="1">Multi-pass membrane protein</topology>
    </subcellularLocation>
</comment>
<feature type="transmembrane region" description="Helical" evidence="6">
    <location>
        <begin position="174"/>
        <end position="193"/>
    </location>
</feature>
<reference evidence="8" key="1">
    <citation type="journal article" date="2011" name="Nat. Genet.">
        <title>The Arabidopsis lyrata genome sequence and the basis of rapid genome size change.</title>
        <authorList>
            <person name="Hu T.T."/>
            <person name="Pattyn P."/>
            <person name="Bakker E.G."/>
            <person name="Cao J."/>
            <person name="Cheng J.-F."/>
            <person name="Clark R.M."/>
            <person name="Fahlgren N."/>
            <person name="Fawcett J.A."/>
            <person name="Grimwood J."/>
            <person name="Gundlach H."/>
            <person name="Haberer G."/>
            <person name="Hollister J.D."/>
            <person name="Ossowski S."/>
            <person name="Ottilar R.P."/>
            <person name="Salamov A.A."/>
            <person name="Schneeberger K."/>
            <person name="Spannagl M."/>
            <person name="Wang X."/>
            <person name="Yang L."/>
            <person name="Nasrallah M.E."/>
            <person name="Bergelson J."/>
            <person name="Carrington J.C."/>
            <person name="Gaut B.S."/>
            <person name="Schmutz J."/>
            <person name="Mayer K.F.X."/>
            <person name="Van de Peer Y."/>
            <person name="Grigoriev I.V."/>
            <person name="Nordborg M."/>
            <person name="Weigel D."/>
            <person name="Guo Y.-L."/>
        </authorList>
    </citation>
    <scope>NUCLEOTIDE SEQUENCE [LARGE SCALE GENOMIC DNA]</scope>
    <source>
        <strain evidence="8">cv. MN47</strain>
    </source>
</reference>
<gene>
    <name evidence="7" type="ORF">ARALYDRAFT_484296</name>
</gene>
<dbReference type="Pfam" id="PF05078">
    <property type="entry name" value="DUF679"/>
    <property type="match status" value="2"/>
</dbReference>
<keyword evidence="8" id="KW-1185">Reference proteome</keyword>
<proteinExistence type="inferred from homology"/>
<keyword evidence="3 6" id="KW-0812">Transmembrane</keyword>
<dbReference type="GO" id="GO:0005737">
    <property type="term" value="C:cytoplasm"/>
    <property type="evidence" value="ECO:0007669"/>
    <property type="project" value="UniProtKB-ARBA"/>
</dbReference>